<evidence type="ECO:0000313" key="5">
    <source>
        <dbReference type="EMBL" id="OPA87634.1"/>
    </source>
</evidence>
<evidence type="ECO:0000256" key="2">
    <source>
        <dbReference type="ARBA" id="ARBA00023125"/>
    </source>
</evidence>
<dbReference type="CDD" id="cd00090">
    <property type="entry name" value="HTH_ARSR"/>
    <property type="match status" value="1"/>
</dbReference>
<dbReference type="Gene3D" id="1.10.10.10">
    <property type="entry name" value="Winged helix-like DNA-binding domain superfamily/Winged helix DNA-binding domain"/>
    <property type="match status" value="1"/>
</dbReference>
<dbReference type="SUPFAM" id="SSF46785">
    <property type="entry name" value="Winged helix' DNA-binding domain"/>
    <property type="match status" value="1"/>
</dbReference>
<dbReference type="InterPro" id="IPR002577">
    <property type="entry name" value="HTH_HxlR"/>
</dbReference>
<dbReference type="EMBL" id="MSDF01000044">
    <property type="protein sequence ID" value="OPA87634.1"/>
    <property type="molecule type" value="Genomic_DNA"/>
</dbReference>
<keyword evidence="1" id="KW-0805">Transcription regulation</keyword>
<comment type="caution">
    <text evidence="5">The sequence shown here is derived from an EMBL/GenBank/DDBJ whole genome shotgun (WGS) entry which is preliminary data.</text>
</comment>
<dbReference type="OrthoDB" id="9807069at2"/>
<dbReference type="InterPro" id="IPR011991">
    <property type="entry name" value="ArsR-like_HTH"/>
</dbReference>
<dbReference type="PANTHER" id="PTHR33204">
    <property type="entry name" value="TRANSCRIPTIONAL REGULATOR, MARR FAMILY"/>
    <property type="match status" value="1"/>
</dbReference>
<evidence type="ECO:0000256" key="1">
    <source>
        <dbReference type="ARBA" id="ARBA00023015"/>
    </source>
</evidence>
<dbReference type="PANTHER" id="PTHR33204:SF39">
    <property type="entry name" value="TRANSCRIPTIONAL REGULATORY PROTEIN"/>
    <property type="match status" value="1"/>
</dbReference>
<evidence type="ECO:0000259" key="4">
    <source>
        <dbReference type="PROSITE" id="PS51118"/>
    </source>
</evidence>
<proteinExistence type="predicted"/>
<dbReference type="GO" id="GO:0003677">
    <property type="term" value="F:DNA binding"/>
    <property type="evidence" value="ECO:0007669"/>
    <property type="project" value="UniProtKB-KW"/>
</dbReference>
<keyword evidence="3" id="KW-0804">Transcription</keyword>
<gene>
    <name evidence="5" type="ORF">BFW87_23625</name>
</gene>
<keyword evidence="2" id="KW-0238">DNA-binding</keyword>
<dbReference type="InterPro" id="IPR036390">
    <property type="entry name" value="WH_DNA-bd_sf"/>
</dbReference>
<dbReference type="Pfam" id="PF01638">
    <property type="entry name" value="HxlR"/>
    <property type="match status" value="1"/>
</dbReference>
<protein>
    <submittedName>
        <fullName evidence="5">Transcriptional regulator</fullName>
    </submittedName>
</protein>
<accession>A0A1T2Y661</accession>
<dbReference type="AlphaFoldDB" id="A0A1T2Y661"/>
<evidence type="ECO:0000313" key="6">
    <source>
        <dbReference type="Proteomes" id="UP000190965"/>
    </source>
</evidence>
<evidence type="ECO:0000256" key="3">
    <source>
        <dbReference type="ARBA" id="ARBA00023163"/>
    </source>
</evidence>
<organism evidence="5 6">
    <name type="scientific">Pseudomonas fluorescens</name>
    <dbReference type="NCBI Taxonomy" id="294"/>
    <lineage>
        <taxon>Bacteria</taxon>
        <taxon>Pseudomonadati</taxon>
        <taxon>Pseudomonadota</taxon>
        <taxon>Gammaproteobacteria</taxon>
        <taxon>Pseudomonadales</taxon>
        <taxon>Pseudomonadaceae</taxon>
        <taxon>Pseudomonas</taxon>
    </lineage>
</organism>
<sequence length="129" mass="14450">MNVTTLPATPSCRNVSEVLNRVGDKWSVQVIVALLDQPHRFNDLRRQVSGISQQKLTRTLKVLERDGLVERTVRATSPPQVDYTLTPFGHSLAQPVRGLAEWAVANMHTLYDNRARYDAHSGERGSLDS</sequence>
<dbReference type="PROSITE" id="PS51118">
    <property type="entry name" value="HTH_HXLR"/>
    <property type="match status" value="1"/>
</dbReference>
<dbReference type="InterPro" id="IPR036388">
    <property type="entry name" value="WH-like_DNA-bd_sf"/>
</dbReference>
<feature type="domain" description="HTH hxlR-type" evidence="4">
    <location>
        <begin position="12"/>
        <end position="111"/>
    </location>
</feature>
<dbReference type="Proteomes" id="UP000190965">
    <property type="component" value="Unassembled WGS sequence"/>
</dbReference>
<reference evidence="5 6" key="1">
    <citation type="submission" date="2016-12" db="EMBL/GenBank/DDBJ databases">
        <title>Draft genome sequences of seven strains of Pseudomonas fluorescens that produce 4-formylaminooxyvinylglycine.</title>
        <authorList>
            <person name="Okrent R.A."/>
            <person name="Manning V.A."/>
            <person name="Trippe K.M."/>
        </authorList>
    </citation>
    <scope>NUCLEOTIDE SEQUENCE [LARGE SCALE GENOMIC DNA]</scope>
    <source>
        <strain evidence="5 6">P5A</strain>
    </source>
</reference>
<name>A0A1T2Y661_PSEFL</name>
<dbReference type="GO" id="GO:0006355">
    <property type="term" value="P:regulation of DNA-templated transcription"/>
    <property type="evidence" value="ECO:0007669"/>
    <property type="project" value="UniProtKB-ARBA"/>
</dbReference>
<dbReference type="RefSeq" id="WP_078742125.1">
    <property type="nucleotide sequence ID" value="NZ_MSDF01000044.1"/>
</dbReference>